<protein>
    <submittedName>
        <fullName evidence="2">Uncharacterized protein</fullName>
    </submittedName>
</protein>
<accession>A0AAD6NGT5</accession>
<gene>
    <name evidence="2" type="ORF">Dda_9150</name>
</gene>
<reference evidence="2" key="1">
    <citation type="submission" date="2023-01" db="EMBL/GenBank/DDBJ databases">
        <title>The chitinases involved in constricting ring structure development in the nematode-trapping fungus Drechslerella dactyloides.</title>
        <authorList>
            <person name="Wang R."/>
            <person name="Zhang L."/>
            <person name="Tang P."/>
            <person name="Li S."/>
            <person name="Liang L."/>
        </authorList>
    </citation>
    <scope>NUCLEOTIDE SEQUENCE</scope>
    <source>
        <strain evidence="2">YMF1.00031</strain>
    </source>
</reference>
<keyword evidence="1" id="KW-0732">Signal</keyword>
<sequence length="215" mass="22090">MKLFSYTLLLAAAAQGSLGAILERNSNPGGCNANNCARAVTGTRGGEAVVTSHRGDCSSFMQTTVGPGTTIVIPTDVPTYASACTGPAAYSSACSCWGVTPTTIPVNDCRDPGECGTFDIIYDASTNIVPPPTATLIATVGREGSAGQGIVVVATSALFRVMSALIRRAYSRLFATGPMGTTAQAPIAGRPSELGVKQCFPPTHAPTKRTHKAKH</sequence>
<feature type="chain" id="PRO_5042126550" evidence="1">
    <location>
        <begin position="20"/>
        <end position="215"/>
    </location>
</feature>
<dbReference type="Proteomes" id="UP001221413">
    <property type="component" value="Unassembled WGS sequence"/>
</dbReference>
<organism evidence="2 3">
    <name type="scientific">Drechslerella dactyloides</name>
    <name type="common">Nematode-trapping fungus</name>
    <name type="synonym">Arthrobotrys dactyloides</name>
    <dbReference type="NCBI Taxonomy" id="74499"/>
    <lineage>
        <taxon>Eukaryota</taxon>
        <taxon>Fungi</taxon>
        <taxon>Dikarya</taxon>
        <taxon>Ascomycota</taxon>
        <taxon>Pezizomycotina</taxon>
        <taxon>Orbiliomycetes</taxon>
        <taxon>Orbiliales</taxon>
        <taxon>Orbiliaceae</taxon>
        <taxon>Drechslerella</taxon>
    </lineage>
</organism>
<evidence type="ECO:0000313" key="2">
    <source>
        <dbReference type="EMBL" id="KAJ6256058.1"/>
    </source>
</evidence>
<evidence type="ECO:0000313" key="3">
    <source>
        <dbReference type="Proteomes" id="UP001221413"/>
    </source>
</evidence>
<name>A0AAD6NGT5_DREDA</name>
<dbReference type="EMBL" id="JAQGDS010000015">
    <property type="protein sequence ID" value="KAJ6256058.1"/>
    <property type="molecule type" value="Genomic_DNA"/>
</dbReference>
<dbReference type="AlphaFoldDB" id="A0AAD6NGT5"/>
<proteinExistence type="predicted"/>
<feature type="signal peptide" evidence="1">
    <location>
        <begin position="1"/>
        <end position="19"/>
    </location>
</feature>
<keyword evidence="3" id="KW-1185">Reference proteome</keyword>
<evidence type="ECO:0000256" key="1">
    <source>
        <dbReference type="SAM" id="SignalP"/>
    </source>
</evidence>
<comment type="caution">
    <text evidence="2">The sequence shown here is derived from an EMBL/GenBank/DDBJ whole genome shotgun (WGS) entry which is preliminary data.</text>
</comment>